<dbReference type="HOGENOM" id="CLU_579781_0_0_5"/>
<dbReference type="PATRIC" id="fig|1486262.3.peg.3547"/>
<gene>
    <name evidence="1" type="ORF">TM49_17145</name>
</gene>
<evidence type="ECO:0008006" key="3">
    <source>
        <dbReference type="Google" id="ProtNLM"/>
    </source>
</evidence>
<sequence length="471" mass="49073">MEESVALAEAEGADSALVPLWGPPSQVASGITDDGPRCARLNGVDWIVWSTRFYNDICVIWYTYWSDGIWSDPQRFNVQARSAPAIAAYDGDIHVVWRNAVNNNVMWSVHDGHDWSDPRAVVGAQTSDAPALAACDGRLYLAWSTAEATLAYALFDGTEWGAPQKTGFAISFGPALAALGDTLYCAVCLPGGGPVGYCQLSSGWTGSPTTLGIDTDAAPALASDGKQLWTAWKVAGSSSVMMAAGTPTTGLSGQALLGSARTSASPGLCGDAGGIRAVWQDSFTRSIYTATTVNVGAESSNTVSGRAGPGDYVSLSVDTGDGPISHYPARANTNGAWCVTVDTTLTKGTILSASAMKDLSGPPSDAFVVVLGSYQPGCLFISAVTDTLVQGKAPLPGQVIKGWRSSDGKLVVDCPLLPPIGLFDGTDFAARYLFPSALEKGDTLNLVSQFPDNGTMTPIVSKPQGYMVTLS</sequence>
<dbReference type="SUPFAM" id="SSF89372">
    <property type="entry name" value="Fucose-specific lectin"/>
    <property type="match status" value="1"/>
</dbReference>
<organism evidence="1 2">
    <name type="scientific">Martelella endophytica</name>
    <dbReference type="NCBI Taxonomy" id="1486262"/>
    <lineage>
        <taxon>Bacteria</taxon>
        <taxon>Pseudomonadati</taxon>
        <taxon>Pseudomonadota</taxon>
        <taxon>Alphaproteobacteria</taxon>
        <taxon>Hyphomicrobiales</taxon>
        <taxon>Aurantimonadaceae</taxon>
        <taxon>Martelella</taxon>
    </lineage>
</organism>
<keyword evidence="2" id="KW-1185">Reference proteome</keyword>
<dbReference type="KEGG" id="mey:TM49_17145"/>
<reference evidence="1 2" key="1">
    <citation type="journal article" date="2015" name="Genome Announc.">
        <title>Complete genome sequence of Martelella endophytica YC6887, which has antifungal activity associated with a halophyte.</title>
        <authorList>
            <person name="Khan A."/>
            <person name="Khan H."/>
            <person name="Chung E.J."/>
            <person name="Hossain M.T."/>
            <person name="Chung Y.R."/>
        </authorList>
    </citation>
    <scope>NUCLEOTIDE SEQUENCE [LARGE SCALE GENOMIC DNA]</scope>
    <source>
        <strain evidence="1">YC6887</strain>
    </source>
</reference>
<accession>A0A0D5LST5</accession>
<evidence type="ECO:0000313" key="1">
    <source>
        <dbReference type="EMBL" id="AJY47015.1"/>
    </source>
</evidence>
<protein>
    <recommendedName>
        <fullName evidence="3">Exo-alpha-sialidase</fullName>
    </recommendedName>
</protein>
<dbReference type="AlphaFoldDB" id="A0A0D5LST5"/>
<dbReference type="RefSeq" id="WP_045683058.1">
    <property type="nucleotide sequence ID" value="NZ_CP010803.1"/>
</dbReference>
<proteinExistence type="predicted"/>
<dbReference type="EMBL" id="CP010803">
    <property type="protein sequence ID" value="AJY47015.1"/>
    <property type="molecule type" value="Genomic_DNA"/>
</dbReference>
<name>A0A0D5LST5_MAREN</name>
<dbReference type="OrthoDB" id="6443106at2"/>
<evidence type="ECO:0000313" key="2">
    <source>
        <dbReference type="Proteomes" id="UP000032611"/>
    </source>
</evidence>
<dbReference type="Proteomes" id="UP000032611">
    <property type="component" value="Chromosome"/>
</dbReference>